<feature type="non-terminal residue" evidence="1">
    <location>
        <position position="131"/>
    </location>
</feature>
<accession>A0ABS8V283</accession>
<dbReference type="EMBL" id="JACEIK010003169">
    <property type="protein sequence ID" value="MCD9640656.1"/>
    <property type="molecule type" value="Genomic_DNA"/>
</dbReference>
<dbReference type="Proteomes" id="UP000823775">
    <property type="component" value="Unassembled WGS sequence"/>
</dbReference>
<protein>
    <submittedName>
        <fullName evidence="1">Uncharacterized protein</fullName>
    </submittedName>
</protein>
<evidence type="ECO:0000313" key="2">
    <source>
        <dbReference type="Proteomes" id="UP000823775"/>
    </source>
</evidence>
<gene>
    <name evidence="1" type="ORF">HAX54_026065</name>
</gene>
<comment type="caution">
    <text evidence="1">The sequence shown here is derived from an EMBL/GenBank/DDBJ whole genome shotgun (WGS) entry which is preliminary data.</text>
</comment>
<organism evidence="1 2">
    <name type="scientific">Datura stramonium</name>
    <name type="common">Jimsonweed</name>
    <name type="synonym">Common thornapple</name>
    <dbReference type="NCBI Taxonomy" id="4076"/>
    <lineage>
        <taxon>Eukaryota</taxon>
        <taxon>Viridiplantae</taxon>
        <taxon>Streptophyta</taxon>
        <taxon>Embryophyta</taxon>
        <taxon>Tracheophyta</taxon>
        <taxon>Spermatophyta</taxon>
        <taxon>Magnoliopsida</taxon>
        <taxon>eudicotyledons</taxon>
        <taxon>Gunneridae</taxon>
        <taxon>Pentapetalae</taxon>
        <taxon>asterids</taxon>
        <taxon>lamiids</taxon>
        <taxon>Solanales</taxon>
        <taxon>Solanaceae</taxon>
        <taxon>Solanoideae</taxon>
        <taxon>Datureae</taxon>
        <taxon>Datura</taxon>
    </lineage>
</organism>
<name>A0ABS8V283_DATST</name>
<reference evidence="1 2" key="1">
    <citation type="journal article" date="2021" name="BMC Genomics">
        <title>Datura genome reveals duplications of psychoactive alkaloid biosynthetic genes and high mutation rate following tissue culture.</title>
        <authorList>
            <person name="Rajewski A."/>
            <person name="Carter-House D."/>
            <person name="Stajich J."/>
            <person name="Litt A."/>
        </authorList>
    </citation>
    <scope>NUCLEOTIDE SEQUENCE [LARGE SCALE GENOMIC DNA]</scope>
    <source>
        <strain evidence="1">AR-01</strain>
    </source>
</reference>
<keyword evidence="2" id="KW-1185">Reference proteome</keyword>
<sequence>MGVCWWEGGKVERVRIDEYGEMGMLGNGKTKREWKNGGKMDARRILTEIGRLTGSLGFYAPTLLNSHCNSFIPRLKVHQRFSESHQCFVEILSSALLLLCLSFKCSICLPSPVACASELEARRSLTLPSFM</sequence>
<proteinExistence type="predicted"/>
<evidence type="ECO:0000313" key="1">
    <source>
        <dbReference type="EMBL" id="MCD9640656.1"/>
    </source>
</evidence>